<organism evidence="2">
    <name type="scientific">Arundo donax</name>
    <name type="common">Giant reed</name>
    <name type="synonym">Donax arundinaceus</name>
    <dbReference type="NCBI Taxonomy" id="35708"/>
    <lineage>
        <taxon>Eukaryota</taxon>
        <taxon>Viridiplantae</taxon>
        <taxon>Streptophyta</taxon>
        <taxon>Embryophyta</taxon>
        <taxon>Tracheophyta</taxon>
        <taxon>Spermatophyta</taxon>
        <taxon>Magnoliopsida</taxon>
        <taxon>Liliopsida</taxon>
        <taxon>Poales</taxon>
        <taxon>Poaceae</taxon>
        <taxon>PACMAD clade</taxon>
        <taxon>Arundinoideae</taxon>
        <taxon>Arundineae</taxon>
        <taxon>Arundo</taxon>
    </lineage>
</organism>
<protein>
    <submittedName>
        <fullName evidence="2">Uncharacterized protein</fullName>
    </submittedName>
</protein>
<dbReference type="EMBL" id="GBRH01188124">
    <property type="protein sequence ID" value="JAE09772.1"/>
    <property type="molecule type" value="Transcribed_RNA"/>
</dbReference>
<proteinExistence type="predicted"/>
<reference evidence="2" key="1">
    <citation type="submission" date="2014-09" db="EMBL/GenBank/DDBJ databases">
        <authorList>
            <person name="Magalhaes I.L.F."/>
            <person name="Oliveira U."/>
            <person name="Santos F.R."/>
            <person name="Vidigal T.H.D.A."/>
            <person name="Brescovit A.D."/>
            <person name="Santos A.J."/>
        </authorList>
    </citation>
    <scope>NUCLEOTIDE SEQUENCE</scope>
    <source>
        <tissue evidence="2">Shoot tissue taken approximately 20 cm above the soil surface</tissue>
    </source>
</reference>
<accession>A0A0A9FBN7</accession>
<sequence length="38" mass="4611">MIQHSKLTSQLSYVSSLESSSWPTFLNRRWRPSNPFWR</sequence>
<feature type="compositionally biased region" description="Low complexity" evidence="1">
    <location>
        <begin position="9"/>
        <end position="21"/>
    </location>
</feature>
<name>A0A0A9FBN7_ARUDO</name>
<evidence type="ECO:0000313" key="2">
    <source>
        <dbReference type="EMBL" id="JAE09772.1"/>
    </source>
</evidence>
<feature type="region of interest" description="Disordered" evidence="1">
    <location>
        <begin position="1"/>
        <end position="38"/>
    </location>
</feature>
<evidence type="ECO:0000256" key="1">
    <source>
        <dbReference type="SAM" id="MobiDB-lite"/>
    </source>
</evidence>
<dbReference type="AlphaFoldDB" id="A0A0A9FBN7"/>
<reference evidence="2" key="2">
    <citation type="journal article" date="2015" name="Data Brief">
        <title>Shoot transcriptome of the giant reed, Arundo donax.</title>
        <authorList>
            <person name="Barrero R.A."/>
            <person name="Guerrero F.D."/>
            <person name="Moolhuijzen P."/>
            <person name="Goolsby J.A."/>
            <person name="Tidwell J."/>
            <person name="Bellgard S.E."/>
            <person name="Bellgard M.I."/>
        </authorList>
    </citation>
    <scope>NUCLEOTIDE SEQUENCE</scope>
    <source>
        <tissue evidence="2">Shoot tissue taken approximately 20 cm above the soil surface</tissue>
    </source>
</reference>